<dbReference type="InterPro" id="IPR001387">
    <property type="entry name" value="Cro/C1-type_HTH"/>
</dbReference>
<name>A0AAD2WFE7_PSEPU</name>
<comment type="caution">
    <text evidence="2">The sequence shown here is derived from an EMBL/GenBank/DDBJ whole genome shotgun (WGS) entry which is preliminary data.</text>
</comment>
<dbReference type="SUPFAM" id="SSF47413">
    <property type="entry name" value="lambda repressor-like DNA-binding domains"/>
    <property type="match status" value="1"/>
</dbReference>
<protein>
    <submittedName>
        <fullName evidence="2">Fis family transcriptional regulator</fullName>
    </submittedName>
</protein>
<dbReference type="InterPro" id="IPR010982">
    <property type="entry name" value="Lambda_DNA-bd_dom_sf"/>
</dbReference>
<dbReference type="PROSITE" id="PS50943">
    <property type="entry name" value="HTH_CROC1"/>
    <property type="match status" value="1"/>
</dbReference>
<dbReference type="Proteomes" id="UP000013237">
    <property type="component" value="Unassembled WGS sequence"/>
</dbReference>
<sequence>MLLRQSFAAVLQLLRMRKGISQPSISKHVDQRTVSKLELAKSSVSLETSYKLASGLQVEATTLIALTVASHDHRTAREILLSSLAEIEALELADIALPEHPESKTPLNVSAAREKLQAVQQLKAKGTTQAEAARELGLPESTVRRMWHQELDS</sequence>
<evidence type="ECO:0000313" key="2">
    <source>
        <dbReference type="EMBL" id="ENY79699.1"/>
    </source>
</evidence>
<evidence type="ECO:0000313" key="3">
    <source>
        <dbReference type="Proteomes" id="UP000013237"/>
    </source>
</evidence>
<feature type="domain" description="HTH cro/C1-type" evidence="1">
    <location>
        <begin position="11"/>
        <end position="63"/>
    </location>
</feature>
<dbReference type="RefSeq" id="WP_004573886.1">
    <property type="nucleotide sequence ID" value="NZ_APBQ01000005.1"/>
</dbReference>
<dbReference type="CDD" id="cd00093">
    <property type="entry name" value="HTH_XRE"/>
    <property type="match status" value="1"/>
</dbReference>
<dbReference type="GO" id="GO:0003677">
    <property type="term" value="F:DNA binding"/>
    <property type="evidence" value="ECO:0007669"/>
    <property type="project" value="InterPro"/>
</dbReference>
<accession>A0AAD2WFE7</accession>
<evidence type="ECO:0000259" key="1">
    <source>
        <dbReference type="PROSITE" id="PS50943"/>
    </source>
</evidence>
<proteinExistence type="predicted"/>
<dbReference type="Gene3D" id="1.10.10.10">
    <property type="entry name" value="Winged helix-like DNA-binding domain superfamily/Winged helix DNA-binding domain"/>
    <property type="match status" value="1"/>
</dbReference>
<dbReference type="Gene3D" id="1.10.260.40">
    <property type="entry name" value="lambda repressor-like DNA-binding domains"/>
    <property type="match status" value="1"/>
</dbReference>
<dbReference type="EMBL" id="APBQ01000005">
    <property type="protein sequence ID" value="ENY79699.1"/>
    <property type="molecule type" value="Genomic_DNA"/>
</dbReference>
<dbReference type="Pfam" id="PF13518">
    <property type="entry name" value="HTH_28"/>
    <property type="match status" value="1"/>
</dbReference>
<dbReference type="InterPro" id="IPR036388">
    <property type="entry name" value="WH-like_DNA-bd_sf"/>
</dbReference>
<reference evidence="2 3" key="1">
    <citation type="submission" date="2013-02" db="EMBL/GenBank/DDBJ databases">
        <title>Insights into the proteome of triclosan-resistant Pseudomonas putida TRO1, isolated from activated sludge.</title>
        <authorList>
            <person name="Lolas I.B."/>
            <person name="Almeida B."/>
            <person name="Starnawski P.M."/>
            <person name="Soenderkaer M."/>
            <person name="Nielsen K.L."/>
            <person name="Nielsen J.L."/>
        </authorList>
    </citation>
    <scope>NUCLEOTIDE SEQUENCE [LARGE SCALE GENOMIC DNA]</scope>
    <source>
        <strain evidence="2 3">TRO1</strain>
    </source>
</reference>
<dbReference type="InterPro" id="IPR055247">
    <property type="entry name" value="InsJ-like_HTH"/>
</dbReference>
<organism evidence="2 3">
    <name type="scientific">Pseudomonas putida TRO1</name>
    <dbReference type="NCBI Taxonomy" id="1227924"/>
    <lineage>
        <taxon>Bacteria</taxon>
        <taxon>Pseudomonadati</taxon>
        <taxon>Pseudomonadota</taxon>
        <taxon>Gammaproteobacteria</taxon>
        <taxon>Pseudomonadales</taxon>
        <taxon>Pseudomonadaceae</taxon>
        <taxon>Pseudomonas</taxon>
    </lineage>
</organism>
<dbReference type="AlphaFoldDB" id="A0AAD2WFE7"/>
<gene>
    <name evidence="2" type="ORF">C206_01030</name>
</gene>